<evidence type="ECO:0000313" key="2">
    <source>
        <dbReference type="Proteomes" id="UP000741360"/>
    </source>
</evidence>
<dbReference type="Pfam" id="PF12441">
    <property type="entry name" value="CopG_antitoxin"/>
    <property type="match status" value="1"/>
</dbReference>
<evidence type="ECO:0000313" key="1">
    <source>
        <dbReference type="EMBL" id="MBI3013742.1"/>
    </source>
</evidence>
<reference evidence="1" key="1">
    <citation type="submission" date="2020-07" db="EMBL/GenBank/DDBJ databases">
        <title>Huge and variable diversity of episymbiotic CPR bacteria and DPANN archaea in groundwater ecosystems.</title>
        <authorList>
            <person name="He C.Y."/>
            <person name="Keren R."/>
            <person name="Whittaker M."/>
            <person name="Farag I.F."/>
            <person name="Doudna J."/>
            <person name="Cate J.H.D."/>
            <person name="Banfield J.F."/>
        </authorList>
    </citation>
    <scope>NUCLEOTIDE SEQUENCE</scope>
    <source>
        <strain evidence="1">NC_groundwater_717_Ag_S-0.2um_59_8</strain>
    </source>
</reference>
<proteinExistence type="predicted"/>
<name>A0A932GMZ7_UNCTE</name>
<comment type="caution">
    <text evidence="1">The sequence shown here is derived from an EMBL/GenBank/DDBJ whole genome shotgun (WGS) entry which is preliminary data.</text>
</comment>
<dbReference type="AlphaFoldDB" id="A0A932GMZ7"/>
<accession>A0A932GMZ7</accession>
<dbReference type="InterPro" id="IPR022148">
    <property type="entry name" value="CopG_antitoxin"/>
</dbReference>
<sequence>MRYLKSLDEVPRFKNEAEEAHFWSTHSLADIWDQLEPVEIEVSPRARRITLQRSRKKPVTLRLEEGQIARAKQLARRKSLSYQALMRSWISEGIIREAQTRRRA</sequence>
<dbReference type="EMBL" id="JACPSX010000026">
    <property type="protein sequence ID" value="MBI3013742.1"/>
    <property type="molecule type" value="Genomic_DNA"/>
</dbReference>
<dbReference type="Proteomes" id="UP000741360">
    <property type="component" value="Unassembled WGS sequence"/>
</dbReference>
<evidence type="ECO:0008006" key="3">
    <source>
        <dbReference type="Google" id="ProtNLM"/>
    </source>
</evidence>
<gene>
    <name evidence="1" type="ORF">HYY65_01455</name>
</gene>
<organism evidence="1 2">
    <name type="scientific">Tectimicrobiota bacterium</name>
    <dbReference type="NCBI Taxonomy" id="2528274"/>
    <lineage>
        <taxon>Bacteria</taxon>
        <taxon>Pseudomonadati</taxon>
        <taxon>Nitrospinota/Tectimicrobiota group</taxon>
        <taxon>Candidatus Tectimicrobiota</taxon>
    </lineage>
</organism>
<protein>
    <recommendedName>
        <fullName evidence="3">CopG antitoxin of type II toxin-antitoxin system</fullName>
    </recommendedName>
</protein>